<evidence type="ECO:0000256" key="1">
    <source>
        <dbReference type="ARBA" id="ARBA00022729"/>
    </source>
</evidence>
<dbReference type="InterPro" id="IPR003715">
    <property type="entry name" value="Poly_export_N"/>
</dbReference>
<feature type="coiled-coil region" evidence="2">
    <location>
        <begin position="339"/>
        <end position="366"/>
    </location>
</feature>
<feature type="domain" description="Polysaccharide export protein N-terminal" evidence="4">
    <location>
        <begin position="70"/>
        <end position="156"/>
    </location>
</feature>
<dbReference type="KEGG" id="aak:AA2016_1045"/>
<evidence type="ECO:0000259" key="4">
    <source>
        <dbReference type="Pfam" id="PF02563"/>
    </source>
</evidence>
<protein>
    <recommendedName>
        <fullName evidence="9">Sugar ABC transporter substrate-binding protein</fullName>
    </recommendedName>
</protein>
<evidence type="ECO:0000256" key="2">
    <source>
        <dbReference type="SAM" id="Coils"/>
    </source>
</evidence>
<dbReference type="Proteomes" id="UP000075755">
    <property type="component" value="Chromosome"/>
</dbReference>
<dbReference type="Pfam" id="PF25994">
    <property type="entry name" value="HH_AprE"/>
    <property type="match status" value="1"/>
</dbReference>
<feature type="domain" description="Soluble ligand binding" evidence="5">
    <location>
        <begin position="162"/>
        <end position="197"/>
    </location>
</feature>
<dbReference type="Gene3D" id="3.30.1950.10">
    <property type="entry name" value="wza like domain"/>
    <property type="match status" value="1"/>
</dbReference>
<keyword evidence="2" id="KW-0175">Coiled coil</keyword>
<evidence type="ECO:0000259" key="5">
    <source>
        <dbReference type="Pfam" id="PF10531"/>
    </source>
</evidence>
<dbReference type="EMBL" id="CP015005">
    <property type="protein sequence ID" value="AMS39983.1"/>
    <property type="molecule type" value="Genomic_DNA"/>
</dbReference>
<dbReference type="AlphaFoldDB" id="A0AAC8YKS5"/>
<dbReference type="InterPro" id="IPR019554">
    <property type="entry name" value="Soluble_ligand-bd"/>
</dbReference>
<keyword evidence="3" id="KW-0812">Transmembrane</keyword>
<evidence type="ECO:0000256" key="3">
    <source>
        <dbReference type="SAM" id="Phobius"/>
    </source>
</evidence>
<sequence>MHVARQLLILPQSGCAGARGHSQPRIPGDVAAQEWTIPLNTISTPKRAKRLLGMGAALCLALAFATTLAAAADYKLGTQDKLTIRVVEWQTVEGAFRDWSSVSGDYTVGPSGKLSLPFVGETEAAGKTTAEIAETIGKTLQDKFGLSDRPEASVEVAQFRPFYISGDIQSPGQYAYAPDLTVLKAVSIAGGMRRGADGARTERDLINAEGSHAVLSDEQLRLMVTQARIDAELAGKTEFAAPKDIASLPGVDGMVANETAIMASRQKKLTLRLQALDNLKGLLESEIVSLGQKAETQKRQVELARKELSGIDTLAQKGLVVNTRVLSTERSIAEMEGKILDLETATLRAKQDVSKAEQEAIDLRNNAESELAVERQKTVGELNAVTLKLGMQKGLIAEAGGTASAAAGIEQPTSFVLVRKGSDGKSKEITAAEDTSILPGDVIKVVRSGSPLVQ</sequence>
<evidence type="ECO:0000313" key="7">
    <source>
        <dbReference type="EMBL" id="AMS39983.1"/>
    </source>
</evidence>
<keyword evidence="3" id="KW-1133">Transmembrane helix</keyword>
<dbReference type="Pfam" id="PF10531">
    <property type="entry name" value="SLBB"/>
    <property type="match status" value="1"/>
</dbReference>
<proteinExistence type="predicted"/>
<dbReference type="GO" id="GO:0015159">
    <property type="term" value="F:polysaccharide transmembrane transporter activity"/>
    <property type="evidence" value="ECO:0007669"/>
    <property type="project" value="InterPro"/>
</dbReference>
<organism evidence="7 8">
    <name type="scientific">Aminobacter aminovorans</name>
    <name type="common">Chelatobacter heintzii</name>
    <dbReference type="NCBI Taxonomy" id="83263"/>
    <lineage>
        <taxon>Bacteria</taxon>
        <taxon>Pseudomonadati</taxon>
        <taxon>Pseudomonadota</taxon>
        <taxon>Alphaproteobacteria</taxon>
        <taxon>Hyphomicrobiales</taxon>
        <taxon>Phyllobacteriaceae</taxon>
        <taxon>Aminobacter</taxon>
    </lineage>
</organism>
<dbReference type="PANTHER" id="PTHR33619:SF3">
    <property type="entry name" value="POLYSACCHARIDE EXPORT PROTEIN GFCE-RELATED"/>
    <property type="match status" value="1"/>
</dbReference>
<dbReference type="Pfam" id="PF02563">
    <property type="entry name" value="Poly_export"/>
    <property type="match status" value="1"/>
</dbReference>
<evidence type="ECO:0000313" key="8">
    <source>
        <dbReference type="Proteomes" id="UP000075755"/>
    </source>
</evidence>
<evidence type="ECO:0000259" key="6">
    <source>
        <dbReference type="Pfam" id="PF25994"/>
    </source>
</evidence>
<keyword evidence="3" id="KW-0472">Membrane</keyword>
<dbReference type="InterPro" id="IPR049712">
    <property type="entry name" value="Poly_export"/>
</dbReference>
<evidence type="ECO:0008006" key="9">
    <source>
        <dbReference type="Google" id="ProtNLM"/>
    </source>
</evidence>
<accession>A0AAC8YKS5</accession>
<reference evidence="7 8" key="1">
    <citation type="submission" date="2016-03" db="EMBL/GenBank/DDBJ databases">
        <title>Complete genome of Aminobacter aminovorans KCTC 2477.</title>
        <authorList>
            <person name="Kim K.M."/>
        </authorList>
    </citation>
    <scope>NUCLEOTIDE SEQUENCE [LARGE SCALE GENOMIC DNA]</scope>
    <source>
        <strain evidence="7 8">KCTC 2477</strain>
    </source>
</reference>
<dbReference type="InterPro" id="IPR058781">
    <property type="entry name" value="HH_AprE-like"/>
</dbReference>
<keyword evidence="1" id="KW-0732">Signal</keyword>
<name>A0AAC8YKS5_AMIAI</name>
<feature type="domain" description="AprE-like long alpha-helical hairpin" evidence="6">
    <location>
        <begin position="211"/>
        <end position="389"/>
    </location>
</feature>
<feature type="transmembrane region" description="Helical" evidence="3">
    <location>
        <begin position="51"/>
        <end position="72"/>
    </location>
</feature>
<gene>
    <name evidence="7" type="ORF">AA2016_1045</name>
</gene>
<dbReference type="PANTHER" id="PTHR33619">
    <property type="entry name" value="POLYSACCHARIDE EXPORT PROTEIN GFCE-RELATED"/>
    <property type="match status" value="1"/>
</dbReference>